<dbReference type="eggNOG" id="COG4932">
    <property type="taxonomic scope" value="Bacteria"/>
</dbReference>
<dbReference type="InterPro" id="IPR026341">
    <property type="entry name" value="T9SS_type_B"/>
</dbReference>
<protein>
    <submittedName>
        <fullName evidence="1">Iron-regulated protein FrpC</fullName>
    </submittedName>
</protein>
<dbReference type="AlphaFoldDB" id="S7VXD1"/>
<reference evidence="1 2" key="1">
    <citation type="journal article" date="2013" name="Genome Announc.">
        <title>Draft Genome Sequence of Winogradskyella psychrotolerans RS-3T, Isolated from the Marine Transect of Kongsfjorden, Ny-Alesund, Svalbard, Arctic Ocean.</title>
        <authorList>
            <person name="Kumar Pinnaka A."/>
            <person name="Ara S."/>
            <person name="Singh A."/>
            <person name="Shivaji S."/>
        </authorList>
    </citation>
    <scope>NUCLEOTIDE SEQUENCE [LARGE SCALE GENOMIC DNA]</scope>
    <source>
        <strain evidence="1 2">RS-3</strain>
    </source>
</reference>
<gene>
    <name evidence="1" type="ORF">ADIWIN_0067</name>
</gene>
<dbReference type="NCBIfam" id="TIGR04131">
    <property type="entry name" value="Bac_Flav_CTERM"/>
    <property type="match status" value="1"/>
</dbReference>
<dbReference type="eggNOG" id="COG3291">
    <property type="taxonomic scope" value="Bacteria"/>
</dbReference>
<dbReference type="PATRIC" id="fig|641526.4.peg.67"/>
<comment type="caution">
    <text evidence="1">The sequence shown here is derived from an EMBL/GenBank/DDBJ whole genome shotgun (WGS) entry which is preliminary data.</text>
</comment>
<evidence type="ECO:0000313" key="1">
    <source>
        <dbReference type="EMBL" id="EPR74980.1"/>
    </source>
</evidence>
<dbReference type="STRING" id="641526.ADIWIN_0067"/>
<dbReference type="EMBL" id="ATMR01000002">
    <property type="protein sequence ID" value="EPR74980.1"/>
    <property type="molecule type" value="Genomic_DNA"/>
</dbReference>
<dbReference type="Proteomes" id="UP000014962">
    <property type="component" value="Unassembled WGS sequence"/>
</dbReference>
<sequence>MLRLIVEPTPQLIAPTALEACDDISADGFASFDLTTKATEVLNGQDPSQYILSYYESEANAAAANNPINNPLAYTNTDDFNQIIWIRVEDNTTVEGCYKITSLELIVNPLPVLVTPAPLELCDVNNPGDEQEGFTLEEANEEILNGQTGISLTYYETQLDADNATNPIASPYVNTSNAQTIFVRAENDVTGCYNTVTVTLRVDPIPSPESDPTPIEVCDDDNDGFAEFDLTQRTVEITNGEPNVAISYHETQTDAENDDNPITGLYTNIVANNQMIFVRSENTLTGCYSLTTNTLELIVLPSPEVPTSIESYTICDTDDNGITQFDLTTKDDEILNGQDPLEVVLTYHVSEVDAASGNNPIINVGNYTNNANPQLIYVRLFNPTTGCQDTGLFELEVNLPPVAVQPTQLSVCDDLGETPGDEFTSFDLTVKDNEITGGNASWSVAYYETNADAQSQTNVIPDPTQYTNTSINGLGANPQTLYVVVTDTNTGCVDFATLTIRVLPNPTPTPSDQLPNLELCDDVNTGDGVEVFDLTENEILILNGEAGVTASYYESLDDANSASNVIPDPTQYTNTETPEQEIYVRVTNNVTGCYALVDFTIVVHPLPTVVAVTDFIQCELNTDGFDSFDLTTKDDEVLNGQDPTQFIVSYHDNLADAEAGMNGLVSLYTNTSNPQQIFVTITNNVTGCSISTQSFNIEVQEAAQANPNMAPILYETCDDEMETDGDPTNDSAQFDLITRDPEVLDGQDPLNYMVTYYETQDDADLKVNPLPTLYENTVNPQVIYARVDNDTPDGTTGNDTSICYAVAEVTLQVNPLPEFDLEETYILCLNTNGTETLDPLVIDTGLSATDYSFEWSYNNTIIPGATGPSIIPVEGGSYNVLVTDMSTSTVTNCTNVDTTDVIESEPPSLTVELLTPAFADNHSLEAIAIGIGVYEYSLDGGPWQDDNIFTGLSAGDHEITARDKNGCGLITTSRFIIDYPLYFTPNGDGNNETWNIEGIGSNAIIYIFDRYGKLLKQLSPDGNGWDGTFNNEAMPTSDYWFTVEYDEPSDGVRKEFKAHFSLKR</sequence>
<keyword evidence="2" id="KW-1185">Reference proteome</keyword>
<dbReference type="Pfam" id="PF13585">
    <property type="entry name" value="CHU_C"/>
    <property type="match status" value="1"/>
</dbReference>
<proteinExistence type="predicted"/>
<name>S7VXD1_9FLAO</name>
<accession>S7VXD1</accession>
<organism evidence="1 2">
    <name type="scientific">Winogradskyella psychrotolerans RS-3</name>
    <dbReference type="NCBI Taxonomy" id="641526"/>
    <lineage>
        <taxon>Bacteria</taxon>
        <taxon>Pseudomonadati</taxon>
        <taxon>Bacteroidota</taxon>
        <taxon>Flavobacteriia</taxon>
        <taxon>Flavobacteriales</taxon>
        <taxon>Flavobacteriaceae</taxon>
        <taxon>Winogradskyella</taxon>
    </lineage>
</organism>
<evidence type="ECO:0000313" key="2">
    <source>
        <dbReference type="Proteomes" id="UP000014962"/>
    </source>
</evidence>